<proteinExistence type="predicted"/>
<dbReference type="FunFam" id="3.40.50.300:FF:000425">
    <property type="entry name" value="Probable ABC transporter, ATP-binding subunit"/>
    <property type="match status" value="1"/>
</dbReference>
<dbReference type="GO" id="GO:0022857">
    <property type="term" value="F:transmembrane transporter activity"/>
    <property type="evidence" value="ECO:0007669"/>
    <property type="project" value="InterPro"/>
</dbReference>
<keyword evidence="4" id="KW-0378">Hydrolase</keyword>
<evidence type="ECO:0000256" key="1">
    <source>
        <dbReference type="ARBA" id="ARBA00022448"/>
    </source>
</evidence>
<organism evidence="4 5">
    <name type="scientific">Klebsiella pneumoniae</name>
    <dbReference type="NCBI Taxonomy" id="573"/>
    <lineage>
        <taxon>Bacteria</taxon>
        <taxon>Pseudomonadati</taxon>
        <taxon>Pseudomonadota</taxon>
        <taxon>Gammaproteobacteria</taxon>
        <taxon>Enterobacterales</taxon>
        <taxon>Enterobacteriaceae</taxon>
        <taxon>Klebsiella/Raoultella group</taxon>
        <taxon>Klebsiella</taxon>
        <taxon>Klebsiella pneumoniae complex</taxon>
    </lineage>
</organism>
<name>A0A377XI04_KLEPN</name>
<dbReference type="InterPro" id="IPR013611">
    <property type="entry name" value="Transp-assoc_OB_typ2"/>
</dbReference>
<dbReference type="PROSITE" id="PS50893">
    <property type="entry name" value="ABC_TRANSPORTER_2"/>
    <property type="match status" value="1"/>
</dbReference>
<dbReference type="Pfam" id="PF08402">
    <property type="entry name" value="TOBE_2"/>
    <property type="match status" value="1"/>
</dbReference>
<protein>
    <submittedName>
        <fullName evidence="4">2-aminoethylphosphonate ABC transporter ATP-binding protein</fullName>
        <ecNumber evidence="4">3.6.3.31</ecNumber>
    </submittedName>
</protein>
<keyword evidence="1" id="KW-0813">Transport</keyword>
<dbReference type="AlphaFoldDB" id="A0A377XI04"/>
<dbReference type="PANTHER" id="PTHR42781:SF4">
    <property type="entry name" value="SPERMIDINE_PUTRESCINE IMPORT ATP-BINDING PROTEIN POTA"/>
    <property type="match status" value="1"/>
</dbReference>
<dbReference type="InterPro" id="IPR017871">
    <property type="entry name" value="ABC_transporter-like_CS"/>
</dbReference>
<evidence type="ECO:0000313" key="5">
    <source>
        <dbReference type="Proteomes" id="UP000254340"/>
    </source>
</evidence>
<dbReference type="InterPro" id="IPR003593">
    <property type="entry name" value="AAA+_ATPase"/>
</dbReference>
<dbReference type="EC" id="3.6.3.31" evidence="4"/>
<dbReference type="PROSITE" id="PS00211">
    <property type="entry name" value="ABC_TRANSPORTER_1"/>
    <property type="match status" value="1"/>
</dbReference>
<dbReference type="Pfam" id="PF00005">
    <property type="entry name" value="ABC_tran"/>
    <property type="match status" value="1"/>
</dbReference>
<reference evidence="4 5" key="1">
    <citation type="submission" date="2018-06" db="EMBL/GenBank/DDBJ databases">
        <authorList>
            <consortium name="Pathogen Informatics"/>
            <person name="Doyle S."/>
        </authorList>
    </citation>
    <scope>NUCLEOTIDE SEQUENCE [LARGE SCALE GENOMIC DNA]</scope>
    <source>
        <strain evidence="4 5">NCTC5047</strain>
    </source>
</reference>
<evidence type="ECO:0000313" key="4">
    <source>
        <dbReference type="EMBL" id="STT82802.1"/>
    </source>
</evidence>
<accession>A0A377XI04</accession>
<dbReference type="NCBIfam" id="TIGR03258">
    <property type="entry name" value="PhnT"/>
    <property type="match status" value="1"/>
</dbReference>
<dbReference type="GO" id="GO:0016887">
    <property type="term" value="F:ATP hydrolysis activity"/>
    <property type="evidence" value="ECO:0007669"/>
    <property type="project" value="InterPro"/>
</dbReference>
<dbReference type="Gene3D" id="2.40.50.100">
    <property type="match status" value="1"/>
</dbReference>
<dbReference type="PANTHER" id="PTHR42781">
    <property type="entry name" value="SPERMIDINE/PUTRESCINE IMPORT ATP-BINDING PROTEIN POTA"/>
    <property type="match status" value="1"/>
</dbReference>
<sequence length="370" mass="39951">MLMKTTVTSSPSLAGTSGITLDSLRVSYHGNVVLKPLSLTIEPGEVLALIGPSGSGKTTVLRAIAGFVQPAGGRILIGDTDVTQLPPYKRGLAMVVQNYALFPHMKVEDNVAFGLRAQKQPRGLIAERVTEALKIVGMANYATRYPHQLSGGQQQRVAIARAIAVRPRVLLLDEPLSALDAQIRHNMVEEIARLHRELPELTILYVTHDQTEALTLADKIGIMKDGSLIAHGETHELYHYPPNRFSAEFLGRANILQATALKDSPEPGLVSVSCGGGLINAFSRGGLHGNKKLLCIRSQHMSLAPRSATSNRLNATLTSVHWQGDLTHLLCDVAGEAVRIVMTQVNPLPRAGDKLALYFEPGDAVLIEVQ</sequence>
<dbReference type="SUPFAM" id="SSF52540">
    <property type="entry name" value="P-loop containing nucleoside triphosphate hydrolases"/>
    <property type="match status" value="1"/>
</dbReference>
<evidence type="ECO:0000256" key="3">
    <source>
        <dbReference type="ARBA" id="ARBA00022840"/>
    </source>
</evidence>
<dbReference type="SMART" id="SM00382">
    <property type="entry name" value="AAA"/>
    <property type="match status" value="1"/>
</dbReference>
<dbReference type="InterPro" id="IPR027417">
    <property type="entry name" value="P-loop_NTPase"/>
</dbReference>
<dbReference type="GO" id="GO:0043190">
    <property type="term" value="C:ATP-binding cassette (ABC) transporter complex"/>
    <property type="evidence" value="ECO:0007669"/>
    <property type="project" value="InterPro"/>
</dbReference>
<dbReference type="Gene3D" id="3.40.50.300">
    <property type="entry name" value="P-loop containing nucleotide triphosphate hydrolases"/>
    <property type="match status" value="1"/>
</dbReference>
<keyword evidence="2" id="KW-0547">Nucleotide-binding</keyword>
<dbReference type="InterPro" id="IPR008995">
    <property type="entry name" value="Mo/tungstate-bd_C_term_dom"/>
</dbReference>
<dbReference type="GO" id="GO:0015697">
    <property type="term" value="P:quaternary ammonium group transport"/>
    <property type="evidence" value="ECO:0007669"/>
    <property type="project" value="UniProtKB-ARBA"/>
</dbReference>
<dbReference type="EMBL" id="UGLH01000006">
    <property type="protein sequence ID" value="STT82802.1"/>
    <property type="molecule type" value="Genomic_DNA"/>
</dbReference>
<gene>
    <name evidence="4" type="primary">potA_3</name>
    <name evidence="4" type="ORF">NCTC5047_03777</name>
</gene>
<dbReference type="InterPro" id="IPR017662">
    <property type="entry name" value="AminoethylPonate_ABC_PhnT"/>
</dbReference>
<dbReference type="InterPro" id="IPR050093">
    <property type="entry name" value="ABC_SmlMolc_Importer"/>
</dbReference>
<keyword evidence="3 4" id="KW-0067">ATP-binding</keyword>
<dbReference type="GO" id="GO:0005524">
    <property type="term" value="F:ATP binding"/>
    <property type="evidence" value="ECO:0007669"/>
    <property type="project" value="UniProtKB-KW"/>
</dbReference>
<dbReference type="InterPro" id="IPR003439">
    <property type="entry name" value="ABC_transporter-like_ATP-bd"/>
</dbReference>
<dbReference type="Proteomes" id="UP000254340">
    <property type="component" value="Unassembled WGS sequence"/>
</dbReference>
<evidence type="ECO:0000256" key="2">
    <source>
        <dbReference type="ARBA" id="ARBA00022741"/>
    </source>
</evidence>
<dbReference type="SUPFAM" id="SSF50331">
    <property type="entry name" value="MOP-like"/>
    <property type="match status" value="1"/>
</dbReference>